<keyword evidence="1" id="KW-0812">Transmembrane</keyword>
<evidence type="ECO:0000256" key="2">
    <source>
        <dbReference type="SAM" id="SignalP"/>
    </source>
</evidence>
<reference evidence="3" key="1">
    <citation type="submission" date="2021-01" db="EMBL/GenBank/DDBJ databases">
        <authorList>
            <person name="Corre E."/>
            <person name="Pelletier E."/>
            <person name="Niang G."/>
            <person name="Scheremetjew M."/>
            <person name="Finn R."/>
            <person name="Kale V."/>
            <person name="Holt S."/>
            <person name="Cochrane G."/>
            <person name="Meng A."/>
            <person name="Brown T."/>
            <person name="Cohen L."/>
        </authorList>
    </citation>
    <scope>NUCLEOTIDE SEQUENCE</scope>
    <source>
        <strain evidence="3">CCMP127</strain>
    </source>
</reference>
<dbReference type="AlphaFoldDB" id="A0A7S3L5F0"/>
<keyword evidence="1" id="KW-1133">Transmembrane helix</keyword>
<dbReference type="EMBL" id="HBIM01010256">
    <property type="protein sequence ID" value="CAE0411224.1"/>
    <property type="molecule type" value="Transcribed_RNA"/>
</dbReference>
<evidence type="ECO:0000256" key="1">
    <source>
        <dbReference type="SAM" id="Phobius"/>
    </source>
</evidence>
<organism evidence="3">
    <name type="scientific">Amphora coffeiformis</name>
    <dbReference type="NCBI Taxonomy" id="265554"/>
    <lineage>
        <taxon>Eukaryota</taxon>
        <taxon>Sar</taxon>
        <taxon>Stramenopiles</taxon>
        <taxon>Ochrophyta</taxon>
        <taxon>Bacillariophyta</taxon>
        <taxon>Bacillariophyceae</taxon>
        <taxon>Bacillariophycidae</taxon>
        <taxon>Thalassiophysales</taxon>
        <taxon>Catenulaceae</taxon>
        <taxon>Amphora</taxon>
    </lineage>
</organism>
<gene>
    <name evidence="3" type="ORF">ACOF00016_LOCUS8600</name>
</gene>
<feature type="signal peptide" evidence="2">
    <location>
        <begin position="1"/>
        <end position="24"/>
    </location>
</feature>
<name>A0A7S3L5F0_9STRA</name>
<proteinExistence type="predicted"/>
<keyword evidence="2" id="KW-0732">Signal</keyword>
<protein>
    <submittedName>
        <fullName evidence="3">Uncharacterized protein</fullName>
    </submittedName>
</protein>
<feature type="transmembrane region" description="Helical" evidence="1">
    <location>
        <begin position="95"/>
        <end position="112"/>
    </location>
</feature>
<keyword evidence="1" id="KW-0472">Membrane</keyword>
<accession>A0A7S3L5F0</accession>
<evidence type="ECO:0000313" key="3">
    <source>
        <dbReference type="EMBL" id="CAE0411224.1"/>
    </source>
</evidence>
<sequence>MVAMSFSKSILLVCCLLAAGHVDAFLVPKNHAKFWVRLSVQNNNKGTRTGLLYAPKDMEKESMPTTKELREEEPLFDHDDWVRYRTRRADESENIATALFGGFVFFLWFVAVQV</sequence>
<feature type="chain" id="PRO_5031058733" evidence="2">
    <location>
        <begin position="25"/>
        <end position="114"/>
    </location>
</feature>